<comment type="caution">
    <text evidence="1">The sequence shown here is derived from an EMBL/GenBank/DDBJ whole genome shotgun (WGS) entry which is preliminary data.</text>
</comment>
<keyword evidence="2" id="KW-1185">Reference proteome</keyword>
<gene>
    <name evidence="1" type="ORF">MLD38_006716</name>
</gene>
<dbReference type="EMBL" id="CM042882">
    <property type="protein sequence ID" value="KAI4380538.1"/>
    <property type="molecule type" value="Genomic_DNA"/>
</dbReference>
<accession>A0ACB9RSZ9</accession>
<reference evidence="2" key="1">
    <citation type="journal article" date="2023" name="Front. Plant Sci.">
        <title>Chromosomal-level genome assembly of Melastoma candidum provides insights into trichome evolution.</title>
        <authorList>
            <person name="Zhong Y."/>
            <person name="Wu W."/>
            <person name="Sun C."/>
            <person name="Zou P."/>
            <person name="Liu Y."/>
            <person name="Dai S."/>
            <person name="Zhou R."/>
        </authorList>
    </citation>
    <scope>NUCLEOTIDE SEQUENCE [LARGE SCALE GENOMIC DNA]</scope>
</reference>
<evidence type="ECO:0000313" key="2">
    <source>
        <dbReference type="Proteomes" id="UP001057402"/>
    </source>
</evidence>
<evidence type="ECO:0000313" key="1">
    <source>
        <dbReference type="EMBL" id="KAI4380538.1"/>
    </source>
</evidence>
<proteinExistence type="predicted"/>
<organism evidence="1 2">
    <name type="scientific">Melastoma candidum</name>
    <dbReference type="NCBI Taxonomy" id="119954"/>
    <lineage>
        <taxon>Eukaryota</taxon>
        <taxon>Viridiplantae</taxon>
        <taxon>Streptophyta</taxon>
        <taxon>Embryophyta</taxon>
        <taxon>Tracheophyta</taxon>
        <taxon>Spermatophyta</taxon>
        <taxon>Magnoliopsida</taxon>
        <taxon>eudicotyledons</taxon>
        <taxon>Gunneridae</taxon>
        <taxon>Pentapetalae</taxon>
        <taxon>rosids</taxon>
        <taxon>malvids</taxon>
        <taxon>Myrtales</taxon>
        <taxon>Melastomataceae</taxon>
        <taxon>Melastomatoideae</taxon>
        <taxon>Melastomateae</taxon>
        <taxon>Melastoma</taxon>
    </lineage>
</organism>
<sequence>MWGCHQEARGRQGMSQSTVDCGGSRGGRGAATRRLEDARGCRSLPLTVEGAEEDVGLPPGGSGMPGEVAVCRYRRDSPGDRHRGGRETASVGSGTSGIGGGSPLDLSTLEEALPDLKRSRLQGPRALFYR</sequence>
<name>A0ACB9RSZ9_9MYRT</name>
<dbReference type="Proteomes" id="UP001057402">
    <property type="component" value="Chromosome 3"/>
</dbReference>
<protein>
    <submittedName>
        <fullName evidence="1">Uncharacterized protein</fullName>
    </submittedName>
</protein>